<dbReference type="EMBL" id="KN409345">
    <property type="protein sequence ID" value="KHG17912.1"/>
    <property type="molecule type" value="Genomic_DNA"/>
</dbReference>
<accession>A0A0B0NZ47</accession>
<keyword evidence="2" id="KW-1185">Reference proteome</keyword>
<dbReference type="Proteomes" id="UP000032142">
    <property type="component" value="Unassembled WGS sequence"/>
</dbReference>
<sequence>MPMSPQKWLFPN</sequence>
<protein>
    <submittedName>
        <fullName evidence="1">Uncharacterized protein</fullName>
    </submittedName>
</protein>
<reference evidence="2" key="1">
    <citation type="submission" date="2014-09" db="EMBL/GenBank/DDBJ databases">
        <authorList>
            <person name="Mudge J."/>
            <person name="Ramaraj T."/>
            <person name="Lindquist I.E."/>
            <person name="Bharti A.K."/>
            <person name="Sundararajan A."/>
            <person name="Cameron C.T."/>
            <person name="Woodward J.E."/>
            <person name="May G.D."/>
            <person name="Brubaker C."/>
            <person name="Broadhvest J."/>
            <person name="Wilkins T.A."/>
        </authorList>
    </citation>
    <scope>NUCLEOTIDE SEQUENCE</scope>
    <source>
        <strain evidence="2">cv. AKA8401</strain>
    </source>
</reference>
<proteinExistence type="predicted"/>
<name>A0A0B0NZ47_GOSAR</name>
<gene>
    <name evidence="1" type="ORF">F383_21414</name>
</gene>
<evidence type="ECO:0000313" key="2">
    <source>
        <dbReference type="Proteomes" id="UP000032142"/>
    </source>
</evidence>
<evidence type="ECO:0000313" key="1">
    <source>
        <dbReference type="EMBL" id="KHG17912.1"/>
    </source>
</evidence>
<organism evidence="1 2">
    <name type="scientific">Gossypium arboreum</name>
    <name type="common">Tree cotton</name>
    <name type="synonym">Gossypium nanking</name>
    <dbReference type="NCBI Taxonomy" id="29729"/>
    <lineage>
        <taxon>Eukaryota</taxon>
        <taxon>Viridiplantae</taxon>
        <taxon>Streptophyta</taxon>
        <taxon>Embryophyta</taxon>
        <taxon>Tracheophyta</taxon>
        <taxon>Spermatophyta</taxon>
        <taxon>Magnoliopsida</taxon>
        <taxon>eudicotyledons</taxon>
        <taxon>Gunneridae</taxon>
        <taxon>Pentapetalae</taxon>
        <taxon>rosids</taxon>
        <taxon>malvids</taxon>
        <taxon>Malvales</taxon>
        <taxon>Malvaceae</taxon>
        <taxon>Malvoideae</taxon>
        <taxon>Gossypium</taxon>
    </lineage>
</organism>